<evidence type="ECO:0000256" key="3">
    <source>
        <dbReference type="ARBA" id="ARBA00001936"/>
    </source>
</evidence>
<dbReference type="PANTHER" id="PTHR43050">
    <property type="entry name" value="SERINE / THREONINE RACEMASE FAMILY MEMBER"/>
    <property type="match status" value="1"/>
</dbReference>
<dbReference type="SUPFAM" id="SSF53686">
    <property type="entry name" value="Tryptophan synthase beta subunit-like PLP-dependent enzymes"/>
    <property type="match status" value="1"/>
</dbReference>
<dbReference type="NCBIfam" id="NF005454">
    <property type="entry name" value="PRK07048.1"/>
    <property type="match status" value="1"/>
</dbReference>
<evidence type="ECO:0000256" key="4">
    <source>
        <dbReference type="ARBA" id="ARBA00001946"/>
    </source>
</evidence>
<dbReference type="Gene3D" id="3.40.50.1100">
    <property type="match status" value="2"/>
</dbReference>
<protein>
    <submittedName>
        <fullName evidence="8">Threo-3-hydroxy-L-aspartate ammonia-lyase</fullName>
        <ecNumber evidence="8">4.3.1.16</ecNumber>
    </submittedName>
</protein>
<accession>A0ABR7B1Q9</accession>
<dbReference type="InterPro" id="IPR000634">
    <property type="entry name" value="Ser/Thr_deHydtase_PyrdxlP-BS"/>
</dbReference>
<dbReference type="PANTHER" id="PTHR43050:SF1">
    <property type="entry name" value="SERINE RACEMASE"/>
    <property type="match status" value="1"/>
</dbReference>
<comment type="cofactor">
    <cofactor evidence="2">
        <name>pyridoxal 5'-phosphate</name>
        <dbReference type="ChEBI" id="CHEBI:597326"/>
    </cofactor>
</comment>
<keyword evidence="5" id="KW-0460">Magnesium</keyword>
<comment type="cofactor">
    <cofactor evidence="1">
        <name>Ca(2+)</name>
        <dbReference type="ChEBI" id="CHEBI:29108"/>
    </cofactor>
</comment>
<dbReference type="RefSeq" id="WP_187521813.1">
    <property type="nucleotide sequence ID" value="NZ_JACONW010000061.1"/>
</dbReference>
<dbReference type="Pfam" id="PF00291">
    <property type="entry name" value="PALP"/>
    <property type="match status" value="1"/>
</dbReference>
<name>A0ABR7B1Q9_9PSED</name>
<dbReference type="CDD" id="cd01562">
    <property type="entry name" value="Thr-dehyd"/>
    <property type="match status" value="1"/>
</dbReference>
<keyword evidence="6" id="KW-0663">Pyridoxal phosphate</keyword>
<dbReference type="InterPro" id="IPR036052">
    <property type="entry name" value="TrpB-like_PALP_sf"/>
</dbReference>
<organism evidence="8 9">
    <name type="scientific">Pseudomonas folii</name>
    <dbReference type="NCBI Taxonomy" id="2762593"/>
    <lineage>
        <taxon>Bacteria</taxon>
        <taxon>Pseudomonadati</taxon>
        <taxon>Pseudomonadota</taxon>
        <taxon>Gammaproteobacteria</taxon>
        <taxon>Pseudomonadales</taxon>
        <taxon>Pseudomonadaceae</taxon>
        <taxon>Pseudomonas</taxon>
    </lineage>
</organism>
<dbReference type="EC" id="4.3.1.16" evidence="8"/>
<sequence length="322" mass="34784">MNTSTLPTYQDVEDAALRLVGQANRTPVLTSRTVDSLFDAQVFFKCENLQRVGAFKFRGAFNALAKFDEQQRKHGVVAFSSGNHAQGIALAARLLGIPATIVMPHDAPPAKIAATREYGANVVIYNRQTEDREAIGREHSERLGMTLIPPYDHPDVIAGQGTAAKELFEEVGPLDTLLVCLGGGGLLAGSALSTRALSPTCKLYGVEPEAGNDGQRSFRSGEIVRIAVPDTIADGAQTQYLGNHTFPIIRRDVDDILTVSDAQLIDAMRFYAERMKMVVEPTGCLSFAAALQIKDQLKGQKVGILISGGNVDLQRYAELLAK</sequence>
<evidence type="ECO:0000259" key="7">
    <source>
        <dbReference type="Pfam" id="PF00291"/>
    </source>
</evidence>
<evidence type="ECO:0000256" key="6">
    <source>
        <dbReference type="ARBA" id="ARBA00022898"/>
    </source>
</evidence>
<dbReference type="EMBL" id="JACONW010000061">
    <property type="protein sequence ID" value="MBC3950900.1"/>
    <property type="molecule type" value="Genomic_DNA"/>
</dbReference>
<comment type="caution">
    <text evidence="8">The sequence shown here is derived from an EMBL/GenBank/DDBJ whole genome shotgun (WGS) entry which is preliminary data.</text>
</comment>
<keyword evidence="8" id="KW-0456">Lyase</keyword>
<evidence type="ECO:0000256" key="1">
    <source>
        <dbReference type="ARBA" id="ARBA00001913"/>
    </source>
</evidence>
<evidence type="ECO:0000256" key="5">
    <source>
        <dbReference type="ARBA" id="ARBA00022842"/>
    </source>
</evidence>
<dbReference type="Proteomes" id="UP000651852">
    <property type="component" value="Unassembled WGS sequence"/>
</dbReference>
<keyword evidence="9" id="KW-1185">Reference proteome</keyword>
<comment type="cofactor">
    <cofactor evidence="3">
        <name>Mn(2+)</name>
        <dbReference type="ChEBI" id="CHEBI:29035"/>
    </cofactor>
</comment>
<proteinExistence type="predicted"/>
<gene>
    <name evidence="8" type="ORF">H8S59_14135</name>
</gene>
<evidence type="ECO:0000313" key="8">
    <source>
        <dbReference type="EMBL" id="MBC3950900.1"/>
    </source>
</evidence>
<comment type="cofactor">
    <cofactor evidence="4">
        <name>Mg(2+)</name>
        <dbReference type="ChEBI" id="CHEBI:18420"/>
    </cofactor>
</comment>
<dbReference type="InterPro" id="IPR001926">
    <property type="entry name" value="TrpB-like_PALP"/>
</dbReference>
<feature type="domain" description="Tryptophan synthase beta chain-like PALP" evidence="7">
    <location>
        <begin position="24"/>
        <end position="308"/>
    </location>
</feature>
<dbReference type="GO" id="GO:0030848">
    <property type="term" value="F:threo-3-hydroxyaspartate ammonia-lyase activity"/>
    <property type="evidence" value="ECO:0007669"/>
    <property type="project" value="UniProtKB-EC"/>
</dbReference>
<reference evidence="8 9" key="1">
    <citation type="submission" date="2020-08" db="EMBL/GenBank/DDBJ databases">
        <title>Putative novel bacterial strains isolated from necrotic wheat leaf tissues caused by Xanthomonas translucens.</title>
        <authorList>
            <person name="Tambong J.T."/>
        </authorList>
    </citation>
    <scope>NUCLEOTIDE SEQUENCE [LARGE SCALE GENOMIC DNA]</scope>
    <source>
        <strain evidence="8 9">DOAB 1069</strain>
    </source>
</reference>
<evidence type="ECO:0000313" key="9">
    <source>
        <dbReference type="Proteomes" id="UP000651852"/>
    </source>
</evidence>
<dbReference type="PROSITE" id="PS00165">
    <property type="entry name" value="DEHYDRATASE_SER_THR"/>
    <property type="match status" value="1"/>
</dbReference>
<evidence type="ECO:0000256" key="2">
    <source>
        <dbReference type="ARBA" id="ARBA00001933"/>
    </source>
</evidence>